<dbReference type="InterPro" id="IPR002142">
    <property type="entry name" value="Peptidase_S49"/>
</dbReference>
<evidence type="ECO:0000313" key="6">
    <source>
        <dbReference type="EMBL" id="OGC41843.1"/>
    </source>
</evidence>
<keyword evidence="4" id="KW-0720">Serine protease</keyword>
<keyword evidence="3" id="KW-0378">Hydrolase</keyword>
<dbReference type="Gene3D" id="3.90.226.10">
    <property type="entry name" value="2-enoyl-CoA Hydratase, Chain A, domain 1"/>
    <property type="match status" value="4"/>
</dbReference>
<feature type="domain" description="Peptidase S49" evidence="5">
    <location>
        <begin position="582"/>
        <end position="742"/>
    </location>
</feature>
<dbReference type="Proteomes" id="UP000177025">
    <property type="component" value="Unassembled WGS sequence"/>
</dbReference>
<name>A0A1F4UC59_UNCW3</name>
<dbReference type="CDD" id="cd07023">
    <property type="entry name" value="S49_Sppa_N_C"/>
    <property type="match status" value="1"/>
</dbReference>
<dbReference type="Pfam" id="PF01343">
    <property type="entry name" value="Peptidase_S49"/>
    <property type="match status" value="2"/>
</dbReference>
<evidence type="ECO:0000256" key="1">
    <source>
        <dbReference type="ARBA" id="ARBA00008683"/>
    </source>
</evidence>
<gene>
    <name evidence="6" type="ORF">A2Y85_03305</name>
</gene>
<dbReference type="GO" id="GO:0016020">
    <property type="term" value="C:membrane"/>
    <property type="evidence" value="ECO:0007669"/>
    <property type="project" value="InterPro"/>
</dbReference>
<organism evidence="6 7">
    <name type="scientific">candidate division WOR-3 bacterium RBG_13_43_14</name>
    <dbReference type="NCBI Taxonomy" id="1802590"/>
    <lineage>
        <taxon>Bacteria</taxon>
        <taxon>Bacteria division WOR-3</taxon>
    </lineage>
</organism>
<dbReference type="GO" id="GO:0008236">
    <property type="term" value="F:serine-type peptidase activity"/>
    <property type="evidence" value="ECO:0007669"/>
    <property type="project" value="UniProtKB-KW"/>
</dbReference>
<dbReference type="CDD" id="cd07018">
    <property type="entry name" value="S49_SppA_67K_type"/>
    <property type="match status" value="1"/>
</dbReference>
<comment type="similarity">
    <text evidence="1">Belongs to the peptidase S49 family.</text>
</comment>
<dbReference type="EMBL" id="MEUM01000092">
    <property type="protein sequence ID" value="OGC41843.1"/>
    <property type="molecule type" value="Genomic_DNA"/>
</dbReference>
<dbReference type="NCBIfam" id="TIGR00705">
    <property type="entry name" value="SppA_67K"/>
    <property type="match status" value="1"/>
</dbReference>
<protein>
    <submittedName>
        <fullName evidence="6">Signal peptide peptidase SppA</fullName>
    </submittedName>
</protein>
<accession>A0A1F4UC59</accession>
<dbReference type="InterPro" id="IPR029045">
    <property type="entry name" value="ClpP/crotonase-like_dom_sf"/>
</dbReference>
<feature type="domain" description="Peptidase S49" evidence="5">
    <location>
        <begin position="341"/>
        <end position="490"/>
    </location>
</feature>
<evidence type="ECO:0000256" key="4">
    <source>
        <dbReference type="ARBA" id="ARBA00022825"/>
    </source>
</evidence>
<dbReference type="AlphaFoldDB" id="A0A1F4UC59"/>
<dbReference type="SUPFAM" id="SSF52096">
    <property type="entry name" value="ClpP/crotonase"/>
    <property type="match status" value="2"/>
</dbReference>
<evidence type="ECO:0000313" key="7">
    <source>
        <dbReference type="Proteomes" id="UP000177025"/>
    </source>
</evidence>
<dbReference type="PANTHER" id="PTHR33209">
    <property type="entry name" value="PROTEASE 4"/>
    <property type="match status" value="1"/>
</dbReference>
<proteinExistence type="inferred from homology"/>
<dbReference type="GO" id="GO:0006465">
    <property type="term" value="P:signal peptide processing"/>
    <property type="evidence" value="ECO:0007669"/>
    <property type="project" value="InterPro"/>
</dbReference>
<sequence length="806" mass="89185">MKIGTAVVLMTLILQLLAAQSTVPGYLLQRDFELASPGAFGVGLYGYDNPAVLNYLHQSDIMFTWMDTTGKVLRLENWGLFIGLPKFGFAVMRQENALGSVLDCRITTAFGGRKTGFGLGYGWSSGDTEMFNRTSVLALGSLYRPSKYISFGLTGLFALSNGNHEGTAELAIRPLGNELITLFGDYNAQEGIAIEEGFWSAGLVIEPLPGIRITGRYMDDKSFNAGMNLSLGRGGLTYQGHFNEDVEPVHSVYRIRSGAYDRSFLNSVFTKKKNYLKMDLNGPLQYQRYRLFDKAKTLKEVLINIEAAKNDPAIAGIAINSSGMQINGEMLWELRDKLSDFRSSGKHVIIYVDNADFAEYYFVSVADKIVMDPIGMLDLRGLMMGRTFMKGTLEKLGIGFDEWRFFKYKSAVEVFSRDQMSDADREQRQEIIDDIYNIIRTEVAQSRNITQNRFDSLVNSAMFFTARTAFENGLVDTLGRWDAVEEIVKDLEGGKKSFVNADKLDYYNLPSDARWGEKPKIAIIYGLGVCAMDEGITARQLVKDVEAVTKDGSIKAVVFRVDSPGGDALASDIVSEAIKECTKEKPVLVSQGLVAGSGGYWLSMYGDKIVAAPVTITGSIGVIGGWMYDRGLKDKLGVTTDKVQAGEHADLGFGAVLPFIGAIVPDRNLTEDERVNVEAEIKGMYREFVQMVADGRGKTYDQIESVAQGRVWSGVDGYDMGLIDTLGGLDLALALAKDLAGISEKSDIEIVEYPKRKMLSPDIFKPKLISLDARTKKTFDLIRFYLDHNGKPIPMMPIEYVDMAIE</sequence>
<dbReference type="InterPro" id="IPR047272">
    <property type="entry name" value="S49_SppA_C"/>
</dbReference>
<dbReference type="InterPro" id="IPR004634">
    <property type="entry name" value="Pept_S49_pIV"/>
</dbReference>
<dbReference type="PANTHER" id="PTHR33209:SF1">
    <property type="entry name" value="PEPTIDASE S49 DOMAIN-CONTAINING PROTEIN"/>
    <property type="match status" value="1"/>
</dbReference>
<comment type="caution">
    <text evidence="6">The sequence shown here is derived from an EMBL/GenBank/DDBJ whole genome shotgun (WGS) entry which is preliminary data.</text>
</comment>
<evidence type="ECO:0000256" key="3">
    <source>
        <dbReference type="ARBA" id="ARBA00022801"/>
    </source>
</evidence>
<keyword evidence="2" id="KW-0645">Protease</keyword>
<reference evidence="6 7" key="1">
    <citation type="journal article" date="2016" name="Nat. Commun.">
        <title>Thousands of microbial genomes shed light on interconnected biogeochemical processes in an aquifer system.</title>
        <authorList>
            <person name="Anantharaman K."/>
            <person name="Brown C.T."/>
            <person name="Hug L.A."/>
            <person name="Sharon I."/>
            <person name="Castelle C.J."/>
            <person name="Probst A.J."/>
            <person name="Thomas B.C."/>
            <person name="Singh A."/>
            <person name="Wilkins M.J."/>
            <person name="Karaoz U."/>
            <person name="Brodie E.L."/>
            <person name="Williams K.H."/>
            <person name="Hubbard S.S."/>
            <person name="Banfield J.F."/>
        </authorList>
    </citation>
    <scope>NUCLEOTIDE SEQUENCE [LARGE SCALE GENOMIC DNA]</scope>
</reference>
<dbReference type="InterPro" id="IPR047217">
    <property type="entry name" value="S49_SppA_67K_type_N"/>
</dbReference>
<evidence type="ECO:0000256" key="2">
    <source>
        <dbReference type="ARBA" id="ARBA00022670"/>
    </source>
</evidence>
<evidence type="ECO:0000259" key="5">
    <source>
        <dbReference type="Pfam" id="PF01343"/>
    </source>
</evidence>